<proteinExistence type="predicted"/>
<reference evidence="7 8" key="1">
    <citation type="submission" date="2017-05" db="EMBL/GenBank/DDBJ databases">
        <title>Butyricicoccus porcorum sp. nov. a butyrate-producing bacterium from the swine intestinal tract.</title>
        <authorList>
            <person name="Trachsel J."/>
            <person name="Humphrey S."/>
            <person name="Allen H.K."/>
        </authorList>
    </citation>
    <scope>NUCLEOTIDE SEQUENCE [LARGE SCALE GENOMIC DNA]</scope>
    <source>
        <strain evidence="7">BB10</strain>
    </source>
</reference>
<keyword evidence="3 6" id="KW-0812">Transmembrane</keyword>
<dbReference type="Pfam" id="PF03899">
    <property type="entry name" value="ATP-synt_I"/>
    <property type="match status" value="1"/>
</dbReference>
<gene>
    <name evidence="7" type="ORF">CBW42_06760</name>
</gene>
<dbReference type="EMBL" id="NHOC01000005">
    <property type="protein sequence ID" value="OUM20526.1"/>
    <property type="molecule type" value="Genomic_DNA"/>
</dbReference>
<evidence type="ECO:0000256" key="3">
    <source>
        <dbReference type="ARBA" id="ARBA00022692"/>
    </source>
</evidence>
<dbReference type="AlphaFoldDB" id="A0A252F422"/>
<evidence type="ECO:0000313" key="7">
    <source>
        <dbReference type="EMBL" id="OUM20526.1"/>
    </source>
</evidence>
<evidence type="ECO:0000256" key="6">
    <source>
        <dbReference type="SAM" id="Phobius"/>
    </source>
</evidence>
<organism evidence="7 8">
    <name type="scientific">Butyricicoccus porcorum</name>
    <dbReference type="NCBI Taxonomy" id="1945634"/>
    <lineage>
        <taxon>Bacteria</taxon>
        <taxon>Bacillati</taxon>
        <taxon>Bacillota</taxon>
        <taxon>Clostridia</taxon>
        <taxon>Eubacteriales</taxon>
        <taxon>Butyricicoccaceae</taxon>
        <taxon>Butyricicoccus</taxon>
    </lineage>
</organism>
<evidence type="ECO:0000256" key="1">
    <source>
        <dbReference type="ARBA" id="ARBA00004651"/>
    </source>
</evidence>
<evidence type="ECO:0000256" key="2">
    <source>
        <dbReference type="ARBA" id="ARBA00022475"/>
    </source>
</evidence>
<dbReference type="GO" id="GO:0005886">
    <property type="term" value="C:plasma membrane"/>
    <property type="evidence" value="ECO:0007669"/>
    <property type="project" value="UniProtKB-SubCell"/>
</dbReference>
<evidence type="ECO:0000256" key="4">
    <source>
        <dbReference type="ARBA" id="ARBA00022989"/>
    </source>
</evidence>
<sequence length="136" mass="15356">MVVRNIKIEPAVKHESRDIAIGVTVMSVIMVIFFAVIGKFDYTVLLGTLLGGGFAILEFFLMALAVQKSVQRDTPEEAKLVIQNSHTRRLLLLAVVVIVGIKLPYFNWVAVVLPLFFPKLIIYAKTLPIFRRKEEE</sequence>
<keyword evidence="8" id="KW-1185">Reference proteome</keyword>
<name>A0A252F422_9FIRM</name>
<feature type="transmembrane region" description="Helical" evidence="6">
    <location>
        <begin position="44"/>
        <end position="66"/>
    </location>
</feature>
<feature type="transmembrane region" description="Helical" evidence="6">
    <location>
        <begin position="20"/>
        <end position="38"/>
    </location>
</feature>
<evidence type="ECO:0008006" key="9">
    <source>
        <dbReference type="Google" id="ProtNLM"/>
    </source>
</evidence>
<feature type="transmembrane region" description="Helical" evidence="6">
    <location>
        <begin position="87"/>
        <end position="105"/>
    </location>
</feature>
<comment type="subcellular location">
    <subcellularLocation>
        <location evidence="1">Cell membrane</location>
        <topology evidence="1">Multi-pass membrane protein</topology>
    </subcellularLocation>
</comment>
<dbReference type="InterPro" id="IPR005598">
    <property type="entry name" value="ATP_synth_I"/>
</dbReference>
<protein>
    <recommendedName>
        <fullName evidence="9">ATP synthase subunit I</fullName>
    </recommendedName>
</protein>
<keyword evidence="5 6" id="KW-0472">Membrane</keyword>
<keyword evidence="2" id="KW-1003">Cell membrane</keyword>
<keyword evidence="4 6" id="KW-1133">Transmembrane helix</keyword>
<comment type="caution">
    <text evidence="7">The sequence shown here is derived from an EMBL/GenBank/DDBJ whole genome shotgun (WGS) entry which is preliminary data.</text>
</comment>
<accession>A0A252F422</accession>
<evidence type="ECO:0000313" key="8">
    <source>
        <dbReference type="Proteomes" id="UP000194903"/>
    </source>
</evidence>
<evidence type="ECO:0000256" key="5">
    <source>
        <dbReference type="ARBA" id="ARBA00023136"/>
    </source>
</evidence>
<dbReference type="Proteomes" id="UP000194903">
    <property type="component" value="Unassembled WGS sequence"/>
</dbReference>